<dbReference type="RefSeq" id="WP_121215576.1">
    <property type="nucleotide sequence ID" value="NZ_RBZN01000049.1"/>
</dbReference>
<proteinExistence type="predicted"/>
<dbReference type="OrthoDB" id="9128325at2"/>
<sequence>MSNLKRLATVSDTIMEIENPFSLADIGERNKDYPLLSDKKFATKYSKSLFLPVKFRLNDVEHSIQYNFCINPFCKWFGQPQTRFTSVKNKPFRYKLIGKEGNKSIQCNCDPIYPNRGITLNCTSAPYSNWSLVQEIERLTRINSVRDIEPEYEFHKETCIYTQENPFDDPTLFYKRGKSKTGTQRWQCKACGKRTDMLPTRRKTSTYHQKRNDILPLFTKLLINKMPVSRTVEVLGIGVKTYYSKLEWVYRRCLEFLERHEQKPLQQKSFGTVWINTDKMIYYLNNVRKKGMGGNQYNDIEDKQFPTHIIISADVFSRYVFRSDVAYDWDIRLEDIMLDTVLYKEDHLHEFARKHARLRYSSYPQKPTKNDTQTESEYNEALRRFNLRERYIEGLHTNSTYTTMAHYWLIKELINAKEWRFVTDNDSSLLTAMYRVFSEDFKTYSAHHFLCLTDREKSRKEAYSEYQDAKQDLLSWGLSMGIDSRSPYTIAYHYLENLFKVRGHTFHKEIVLPTHRFLVKDNNPIIHPLASIDKGFSKVDCTTDLSSFEPEQVAKMILNVNDHSTNFFIQQIRRKLSILERPLTTARGDGKSYIYSNFNPKYAQMALTILRTYYNFCLPYKSGDKKKLTPAQRLGITEKVFTIEDILYLR</sequence>
<dbReference type="AlphaFoldDB" id="A0A494YV86"/>
<accession>A0A494YV86</accession>
<dbReference type="EMBL" id="RBZN01000049">
    <property type="protein sequence ID" value="RKQ14104.1"/>
    <property type="molecule type" value="Genomic_DNA"/>
</dbReference>
<comment type="caution">
    <text evidence="1">The sequence shown here is derived from an EMBL/GenBank/DDBJ whole genome shotgun (WGS) entry which is preliminary data.</text>
</comment>
<dbReference type="Proteomes" id="UP000272238">
    <property type="component" value="Unassembled WGS sequence"/>
</dbReference>
<gene>
    <name evidence="1" type="ORF">D8M03_14665</name>
</gene>
<name>A0A494YV86_9BACL</name>
<protein>
    <submittedName>
        <fullName evidence="1">IS1 family transposase</fullName>
    </submittedName>
</protein>
<organism evidence="1 2">
    <name type="scientific">Ureibacillus endophyticus</name>
    <dbReference type="NCBI Taxonomy" id="1978490"/>
    <lineage>
        <taxon>Bacteria</taxon>
        <taxon>Bacillati</taxon>
        <taxon>Bacillota</taxon>
        <taxon>Bacilli</taxon>
        <taxon>Bacillales</taxon>
        <taxon>Caryophanaceae</taxon>
        <taxon>Ureibacillus</taxon>
    </lineage>
</organism>
<evidence type="ECO:0000313" key="1">
    <source>
        <dbReference type="EMBL" id="RKQ14104.1"/>
    </source>
</evidence>
<keyword evidence="2" id="KW-1185">Reference proteome</keyword>
<evidence type="ECO:0000313" key="2">
    <source>
        <dbReference type="Proteomes" id="UP000272238"/>
    </source>
</evidence>
<reference evidence="1 2" key="1">
    <citation type="journal article" date="2016" name="Antonie Van Leeuwenhoek">
        <title>Lysinibacillus endophyticus sp. nov., an indole-3-acetic acid producing endophytic bacterium isolated from corn root (Zea mays cv. Xinken-5).</title>
        <authorList>
            <person name="Yu J."/>
            <person name="Guan X."/>
            <person name="Liu C."/>
            <person name="Xiang W."/>
            <person name="Yu Z."/>
            <person name="Liu X."/>
            <person name="Wang G."/>
        </authorList>
    </citation>
    <scope>NUCLEOTIDE SEQUENCE [LARGE SCALE GENOMIC DNA]</scope>
    <source>
        <strain evidence="1 2">DSM 100506</strain>
    </source>
</reference>